<evidence type="ECO:0000313" key="9">
    <source>
        <dbReference type="Proteomes" id="UP000594638"/>
    </source>
</evidence>
<organism evidence="8 9">
    <name type="scientific">Olea europaea subsp. europaea</name>
    <dbReference type="NCBI Taxonomy" id="158383"/>
    <lineage>
        <taxon>Eukaryota</taxon>
        <taxon>Viridiplantae</taxon>
        <taxon>Streptophyta</taxon>
        <taxon>Embryophyta</taxon>
        <taxon>Tracheophyta</taxon>
        <taxon>Spermatophyta</taxon>
        <taxon>Magnoliopsida</taxon>
        <taxon>eudicotyledons</taxon>
        <taxon>Gunneridae</taxon>
        <taxon>Pentapetalae</taxon>
        <taxon>asterids</taxon>
        <taxon>lamiids</taxon>
        <taxon>Lamiales</taxon>
        <taxon>Oleaceae</taxon>
        <taxon>Oleeae</taxon>
        <taxon>Olea</taxon>
    </lineage>
</organism>
<feature type="compositionally biased region" description="Basic and acidic residues" evidence="6">
    <location>
        <begin position="75"/>
        <end position="96"/>
    </location>
</feature>
<proteinExistence type="predicted"/>
<dbReference type="Gramene" id="OE9A083400T1">
    <property type="protein sequence ID" value="OE9A083400C1"/>
    <property type="gene ID" value="OE9A083400"/>
</dbReference>
<evidence type="ECO:0000256" key="3">
    <source>
        <dbReference type="ARBA" id="ARBA00023125"/>
    </source>
</evidence>
<dbReference type="Proteomes" id="UP000594638">
    <property type="component" value="Unassembled WGS sequence"/>
</dbReference>
<dbReference type="GO" id="GO:0046983">
    <property type="term" value="F:protein dimerization activity"/>
    <property type="evidence" value="ECO:0007669"/>
    <property type="project" value="InterPro"/>
</dbReference>
<keyword evidence="4" id="KW-0804">Transcription</keyword>
<dbReference type="AlphaFoldDB" id="A0A8S0V899"/>
<dbReference type="Gene3D" id="3.40.1810.10">
    <property type="entry name" value="Transcription factor, MADS-box"/>
    <property type="match status" value="1"/>
</dbReference>
<evidence type="ECO:0000256" key="2">
    <source>
        <dbReference type="ARBA" id="ARBA00023015"/>
    </source>
</evidence>
<evidence type="ECO:0000256" key="1">
    <source>
        <dbReference type="ARBA" id="ARBA00004123"/>
    </source>
</evidence>
<evidence type="ECO:0000256" key="5">
    <source>
        <dbReference type="ARBA" id="ARBA00023242"/>
    </source>
</evidence>
<dbReference type="GO" id="GO:0003677">
    <property type="term" value="F:DNA binding"/>
    <property type="evidence" value="ECO:0007669"/>
    <property type="project" value="UniProtKB-KW"/>
</dbReference>
<feature type="domain" description="MADS-box" evidence="7">
    <location>
        <begin position="20"/>
        <end position="61"/>
    </location>
</feature>
<dbReference type="PROSITE" id="PS50066">
    <property type="entry name" value="MADS_BOX_2"/>
    <property type="match status" value="1"/>
</dbReference>
<gene>
    <name evidence="8" type="ORF">OLEA9_A083400</name>
</gene>
<dbReference type="GO" id="GO:0005634">
    <property type="term" value="C:nucleus"/>
    <property type="evidence" value="ECO:0007669"/>
    <property type="project" value="UniProtKB-SubCell"/>
</dbReference>
<dbReference type="Pfam" id="PF00319">
    <property type="entry name" value="SRF-TF"/>
    <property type="match status" value="1"/>
</dbReference>
<dbReference type="InterPro" id="IPR036879">
    <property type="entry name" value="TF_MADSbox_sf"/>
</dbReference>
<evidence type="ECO:0000256" key="6">
    <source>
        <dbReference type="SAM" id="MobiDB-lite"/>
    </source>
</evidence>
<name>A0A8S0V899_OLEEU</name>
<comment type="subcellular location">
    <subcellularLocation>
        <location evidence="1">Nucleus</location>
    </subcellularLocation>
</comment>
<keyword evidence="2" id="KW-0805">Transcription regulation</keyword>
<keyword evidence="9" id="KW-1185">Reference proteome</keyword>
<dbReference type="OrthoDB" id="601557at2759"/>
<keyword evidence="5" id="KW-0539">Nucleus</keyword>
<feature type="region of interest" description="Disordered" evidence="6">
    <location>
        <begin position="75"/>
        <end position="97"/>
    </location>
</feature>
<evidence type="ECO:0000256" key="4">
    <source>
        <dbReference type="ARBA" id="ARBA00023163"/>
    </source>
</evidence>
<protein>
    <submittedName>
        <fullName evidence="8">Agamous-like MADS-box AGL81</fullName>
    </submittedName>
</protein>
<evidence type="ECO:0000259" key="7">
    <source>
        <dbReference type="PROSITE" id="PS50066"/>
    </source>
</evidence>
<comment type="caution">
    <text evidence="8">The sequence shown here is derived from an EMBL/GenBank/DDBJ whole genome shotgun (WGS) entry which is preliminary data.</text>
</comment>
<reference evidence="8 9" key="1">
    <citation type="submission" date="2019-12" db="EMBL/GenBank/DDBJ databases">
        <authorList>
            <person name="Alioto T."/>
            <person name="Alioto T."/>
            <person name="Gomez Garrido J."/>
        </authorList>
    </citation>
    <scope>NUCLEOTIDE SEQUENCE [LARGE SCALE GENOMIC DNA]</scope>
</reference>
<sequence length="367" mass="41877">MENAPRNKNKKTASRDIKKSFLRRKDYIKKKTEELSILCNVKACAIIVGPDGTLETWPESRNDVQRVIEAYRNCPVDKKKREPPQELDRGGDDHSNKKQKLCVVSEGVKKTGFTDQDLLGRIDAKLCEVRKKIQSIKSNDKNSMDYTIANSKEPSFFQETASFEQSQIIDNPIWFDTQLEEICGFEKNDQNYMDYTIASSKEPSFFQETASFGQSQIIDNSVCFDTKLEEVHGFEENDLFDWSDVFDTRSENPHLMVVGKEDNHELLATAPTPKSLDTYQDYQPSTQAVNSLTPGSESMDTFSMAYNGEFNQFAPTDLNSFISGNESVNSFTLPANQCFKPNWNWFEDSAFLADLTSWHAAPMNLWT</sequence>
<dbReference type="InterPro" id="IPR002100">
    <property type="entry name" value="TF_MADSbox"/>
</dbReference>
<accession>A0A8S0V899</accession>
<dbReference type="SUPFAM" id="SSF55455">
    <property type="entry name" value="SRF-like"/>
    <property type="match status" value="1"/>
</dbReference>
<dbReference type="EMBL" id="CACTIH010009208">
    <property type="protein sequence ID" value="CAA3027539.1"/>
    <property type="molecule type" value="Genomic_DNA"/>
</dbReference>
<keyword evidence="3" id="KW-0238">DNA-binding</keyword>
<evidence type="ECO:0000313" key="8">
    <source>
        <dbReference type="EMBL" id="CAA3027539.1"/>
    </source>
</evidence>